<dbReference type="Proteomes" id="UP000295221">
    <property type="component" value="Unassembled WGS sequence"/>
</dbReference>
<dbReference type="AlphaFoldDB" id="A0A4R2GDG4"/>
<organism evidence="1 2">
    <name type="scientific">Natronoflexus pectinivorans</name>
    <dbReference type="NCBI Taxonomy" id="682526"/>
    <lineage>
        <taxon>Bacteria</taxon>
        <taxon>Pseudomonadati</taxon>
        <taxon>Bacteroidota</taxon>
        <taxon>Bacteroidia</taxon>
        <taxon>Marinilabiliales</taxon>
        <taxon>Marinilabiliaceae</taxon>
        <taxon>Natronoflexus</taxon>
    </lineage>
</organism>
<sequence length="65" mass="7370">MFGKTSEISPFGRYDKAFVAFLLSINSFFPDAYGCKLKSDIGIAFVAFQKKYVCQLVYVPVNFIQ</sequence>
<comment type="caution">
    <text evidence="1">The sequence shown here is derived from an EMBL/GenBank/DDBJ whole genome shotgun (WGS) entry which is preliminary data.</text>
</comment>
<accession>A0A4R2GDG4</accession>
<evidence type="ECO:0000313" key="1">
    <source>
        <dbReference type="EMBL" id="TCO05973.1"/>
    </source>
</evidence>
<gene>
    <name evidence="1" type="ORF">EV194_11524</name>
</gene>
<keyword evidence="2" id="KW-1185">Reference proteome</keyword>
<proteinExistence type="predicted"/>
<dbReference type="EMBL" id="SLWK01000015">
    <property type="protein sequence ID" value="TCO05973.1"/>
    <property type="molecule type" value="Genomic_DNA"/>
</dbReference>
<name>A0A4R2GDG4_9BACT</name>
<evidence type="ECO:0000313" key="2">
    <source>
        <dbReference type="Proteomes" id="UP000295221"/>
    </source>
</evidence>
<reference evidence="1 2" key="1">
    <citation type="submission" date="2019-03" db="EMBL/GenBank/DDBJ databases">
        <title>Genomic Encyclopedia of Type Strains, Phase IV (KMG-IV): sequencing the most valuable type-strain genomes for metagenomic binning, comparative biology and taxonomic classification.</title>
        <authorList>
            <person name="Goeker M."/>
        </authorList>
    </citation>
    <scope>NUCLEOTIDE SEQUENCE [LARGE SCALE GENOMIC DNA]</scope>
    <source>
        <strain evidence="1 2">DSM 24179</strain>
    </source>
</reference>
<protein>
    <submittedName>
        <fullName evidence="1">Uncharacterized protein</fullName>
    </submittedName>
</protein>